<dbReference type="InParanoid" id="A0A074Y5H7"/>
<dbReference type="EMBL" id="KL584781">
    <property type="protein sequence ID" value="KEQ91194.1"/>
    <property type="molecule type" value="Genomic_DNA"/>
</dbReference>
<feature type="signal peptide" evidence="1">
    <location>
        <begin position="1"/>
        <end position="20"/>
    </location>
</feature>
<keyword evidence="1" id="KW-0732">Signal</keyword>
<dbReference type="RefSeq" id="XP_013339650.1">
    <property type="nucleotide sequence ID" value="XM_013484196.1"/>
</dbReference>
<proteinExistence type="predicted"/>
<accession>A0A074Y5H7</accession>
<evidence type="ECO:0000313" key="3">
    <source>
        <dbReference type="Proteomes" id="UP000030641"/>
    </source>
</evidence>
<feature type="chain" id="PRO_5001704559" description="Secreted protein" evidence="1">
    <location>
        <begin position="21"/>
        <end position="75"/>
    </location>
</feature>
<dbReference type="AlphaFoldDB" id="A0A074Y5H7"/>
<protein>
    <recommendedName>
        <fullName evidence="4">Secreted protein</fullName>
    </recommendedName>
</protein>
<reference evidence="2 3" key="1">
    <citation type="journal article" date="2014" name="BMC Genomics">
        <title>Genome sequencing of four Aureobasidium pullulans varieties: biotechnological potential, stress tolerance, and description of new species.</title>
        <authorList>
            <person name="Gostin Ar C."/>
            <person name="Ohm R.A."/>
            <person name="Kogej T."/>
            <person name="Sonjak S."/>
            <person name="Turk M."/>
            <person name="Zajc J."/>
            <person name="Zalar P."/>
            <person name="Grube M."/>
            <person name="Sun H."/>
            <person name="Han J."/>
            <person name="Sharma A."/>
            <person name="Chiniquy J."/>
            <person name="Ngan C.Y."/>
            <person name="Lipzen A."/>
            <person name="Barry K."/>
            <person name="Grigoriev I.V."/>
            <person name="Gunde-Cimerman N."/>
        </authorList>
    </citation>
    <scope>NUCLEOTIDE SEQUENCE [LARGE SCALE GENOMIC DNA]</scope>
    <source>
        <strain evidence="2 3">EXF-2481</strain>
    </source>
</reference>
<evidence type="ECO:0008006" key="4">
    <source>
        <dbReference type="Google" id="ProtNLM"/>
    </source>
</evidence>
<gene>
    <name evidence="2" type="ORF">AUEXF2481DRAFT_44394</name>
</gene>
<dbReference type="HOGENOM" id="CLU_2677661_0_0_1"/>
<dbReference type="GeneID" id="25367659"/>
<keyword evidence="3" id="KW-1185">Reference proteome</keyword>
<name>A0A074Y5H7_AURSE</name>
<feature type="non-terminal residue" evidence="2">
    <location>
        <position position="75"/>
    </location>
</feature>
<evidence type="ECO:0000256" key="1">
    <source>
        <dbReference type="SAM" id="SignalP"/>
    </source>
</evidence>
<sequence>MSRRLRSLFFLVLWSDQIFTRLRHENGRPGTSIRVGEHEGSCSSCLPHWVEAFQRRSTYLGWKVYSLDPNSLDTL</sequence>
<organism evidence="2 3">
    <name type="scientific">Aureobasidium subglaciale (strain EXF-2481)</name>
    <name type="common">Aureobasidium pullulans var. subglaciale</name>
    <dbReference type="NCBI Taxonomy" id="1043005"/>
    <lineage>
        <taxon>Eukaryota</taxon>
        <taxon>Fungi</taxon>
        <taxon>Dikarya</taxon>
        <taxon>Ascomycota</taxon>
        <taxon>Pezizomycotina</taxon>
        <taxon>Dothideomycetes</taxon>
        <taxon>Dothideomycetidae</taxon>
        <taxon>Dothideales</taxon>
        <taxon>Saccotheciaceae</taxon>
        <taxon>Aureobasidium</taxon>
    </lineage>
</organism>
<evidence type="ECO:0000313" key="2">
    <source>
        <dbReference type="EMBL" id="KEQ91194.1"/>
    </source>
</evidence>
<dbReference type="Proteomes" id="UP000030641">
    <property type="component" value="Unassembled WGS sequence"/>
</dbReference>